<dbReference type="Pfam" id="PF13409">
    <property type="entry name" value="GST_N_2"/>
    <property type="match status" value="1"/>
</dbReference>
<dbReference type="InterPro" id="IPR004046">
    <property type="entry name" value="GST_C"/>
</dbReference>
<dbReference type="InterPro" id="IPR004045">
    <property type="entry name" value="Glutathione_S-Trfase_N"/>
</dbReference>
<feature type="domain" description="GST C-terminal" evidence="2">
    <location>
        <begin position="86"/>
        <end position="208"/>
    </location>
</feature>
<dbReference type="RefSeq" id="WP_169074845.1">
    <property type="nucleotide sequence ID" value="NZ_JABBXH010000002.1"/>
</dbReference>
<organism evidence="3 4">
    <name type="scientific">Thalassotalea algicola</name>
    <dbReference type="NCBI Taxonomy" id="2716224"/>
    <lineage>
        <taxon>Bacteria</taxon>
        <taxon>Pseudomonadati</taxon>
        <taxon>Pseudomonadota</taxon>
        <taxon>Gammaproteobacteria</taxon>
        <taxon>Alteromonadales</taxon>
        <taxon>Colwelliaceae</taxon>
        <taxon>Thalassotalea</taxon>
    </lineage>
</organism>
<feature type="domain" description="GST N-terminal" evidence="1">
    <location>
        <begin position="1"/>
        <end position="81"/>
    </location>
</feature>
<dbReference type="Gene3D" id="1.20.1050.10">
    <property type="match status" value="1"/>
</dbReference>
<dbReference type="PROSITE" id="PS50405">
    <property type="entry name" value="GST_CTER"/>
    <property type="match status" value="1"/>
</dbReference>
<dbReference type="SUPFAM" id="SSF52833">
    <property type="entry name" value="Thioredoxin-like"/>
    <property type="match status" value="1"/>
</dbReference>
<dbReference type="SUPFAM" id="SSF47616">
    <property type="entry name" value="GST C-terminal domain-like"/>
    <property type="match status" value="1"/>
</dbReference>
<dbReference type="Gene3D" id="3.40.30.10">
    <property type="entry name" value="Glutaredoxin"/>
    <property type="match status" value="1"/>
</dbReference>
<dbReference type="InterPro" id="IPR010987">
    <property type="entry name" value="Glutathione-S-Trfase_C-like"/>
</dbReference>
<dbReference type="SFLD" id="SFLDS00019">
    <property type="entry name" value="Glutathione_Transferase_(cytos"/>
    <property type="match status" value="1"/>
</dbReference>
<name>A0A7Y0LC97_9GAMM</name>
<dbReference type="PANTHER" id="PTHR44051:SF8">
    <property type="entry name" value="GLUTATHIONE S-TRANSFERASE GSTA"/>
    <property type="match status" value="1"/>
</dbReference>
<dbReference type="Proteomes" id="UP000568664">
    <property type="component" value="Unassembled WGS sequence"/>
</dbReference>
<evidence type="ECO:0000259" key="1">
    <source>
        <dbReference type="PROSITE" id="PS50404"/>
    </source>
</evidence>
<comment type="caution">
    <text evidence="3">The sequence shown here is derived from an EMBL/GenBank/DDBJ whole genome shotgun (WGS) entry which is preliminary data.</text>
</comment>
<evidence type="ECO:0000259" key="2">
    <source>
        <dbReference type="PROSITE" id="PS50405"/>
    </source>
</evidence>
<dbReference type="PROSITE" id="PS50404">
    <property type="entry name" value="GST_NTER"/>
    <property type="match status" value="1"/>
</dbReference>
<dbReference type="EMBL" id="JABBXH010000002">
    <property type="protein sequence ID" value="NMP31538.1"/>
    <property type="molecule type" value="Genomic_DNA"/>
</dbReference>
<sequence length="208" mass="23730">MKLYTFSPAPNPMRVGYMIKYKGLNIDTQEINLREKEQFNPEFQAVNPTLTVPALQLDNGELLTDAIAICVYLDSMYPDKPLMGSNKEEYAQIVGWLHKIYVEGLSAVADILRNSSEFFADRALPGKVNVKQLPELIERGKIRLAAFWQMLDEHLDGREFVVGQQFTQADIDAYVICNFAGWVKETVPQQCSNILRWLTTVKPLLDEE</sequence>
<dbReference type="AlphaFoldDB" id="A0A7Y0LC97"/>
<dbReference type="PANTHER" id="PTHR44051">
    <property type="entry name" value="GLUTATHIONE S-TRANSFERASE-RELATED"/>
    <property type="match status" value="1"/>
</dbReference>
<dbReference type="GO" id="GO:0016740">
    <property type="term" value="F:transferase activity"/>
    <property type="evidence" value="ECO:0007669"/>
    <property type="project" value="UniProtKB-KW"/>
</dbReference>
<dbReference type="Pfam" id="PF00043">
    <property type="entry name" value="GST_C"/>
    <property type="match status" value="1"/>
</dbReference>
<dbReference type="SFLD" id="SFLDG00358">
    <property type="entry name" value="Main_(cytGST)"/>
    <property type="match status" value="1"/>
</dbReference>
<proteinExistence type="predicted"/>
<protein>
    <submittedName>
        <fullName evidence="3">Glutathione S-transferase family protein</fullName>
    </submittedName>
</protein>
<gene>
    <name evidence="3" type="ORF">HII17_08190</name>
</gene>
<keyword evidence="3" id="KW-0808">Transferase</keyword>
<dbReference type="InterPro" id="IPR040079">
    <property type="entry name" value="Glutathione_S-Trfase"/>
</dbReference>
<evidence type="ECO:0000313" key="4">
    <source>
        <dbReference type="Proteomes" id="UP000568664"/>
    </source>
</evidence>
<dbReference type="InterPro" id="IPR036249">
    <property type="entry name" value="Thioredoxin-like_sf"/>
</dbReference>
<reference evidence="3 4" key="1">
    <citation type="submission" date="2020-04" db="EMBL/GenBank/DDBJ databases">
        <title>Thalassotalea sp. M1531, isolated from the surface of marine red alga.</title>
        <authorList>
            <person name="Pang L."/>
            <person name="Lu D.-C."/>
        </authorList>
    </citation>
    <scope>NUCLEOTIDE SEQUENCE [LARGE SCALE GENOMIC DNA]</scope>
    <source>
        <strain evidence="3 4">M1531</strain>
    </source>
</reference>
<dbReference type="InterPro" id="IPR036282">
    <property type="entry name" value="Glutathione-S-Trfase_C_sf"/>
</dbReference>
<keyword evidence="4" id="KW-1185">Reference proteome</keyword>
<evidence type="ECO:0000313" key="3">
    <source>
        <dbReference type="EMBL" id="NMP31538.1"/>
    </source>
</evidence>
<accession>A0A7Y0LC97</accession>